<evidence type="ECO:0000313" key="6">
    <source>
        <dbReference type="Proteomes" id="UP001419268"/>
    </source>
</evidence>
<gene>
    <name evidence="5" type="ORF">Scep_027140</name>
</gene>
<dbReference type="EMBL" id="JBBNAG010000011">
    <property type="protein sequence ID" value="KAK9095671.1"/>
    <property type="molecule type" value="Genomic_DNA"/>
</dbReference>
<keyword evidence="2" id="KW-0677">Repeat</keyword>
<dbReference type="Gene3D" id="1.25.40.10">
    <property type="entry name" value="Tetratricopeptide repeat domain"/>
    <property type="match status" value="6"/>
</dbReference>
<dbReference type="Proteomes" id="UP001419268">
    <property type="component" value="Unassembled WGS sequence"/>
</dbReference>
<dbReference type="Pfam" id="PF20431">
    <property type="entry name" value="E_motif"/>
    <property type="match status" value="1"/>
</dbReference>
<feature type="repeat" description="PPR" evidence="3">
    <location>
        <begin position="314"/>
        <end position="344"/>
    </location>
</feature>
<feature type="domain" description="DYW" evidence="4">
    <location>
        <begin position="833"/>
        <end position="925"/>
    </location>
</feature>
<dbReference type="SUPFAM" id="SSF48452">
    <property type="entry name" value="TPR-like"/>
    <property type="match status" value="1"/>
</dbReference>
<dbReference type="PANTHER" id="PTHR24015:SF1920">
    <property type="entry name" value="DYW DOMAIN-CONTAINING PROTEIN"/>
    <property type="match status" value="1"/>
</dbReference>
<sequence length="925" mass="102980">MLRERNFNFEKLDFLLHLRSKTCLFHSSKPPQNLSIIRTFCHQNQPIQSSSITKSISSATTIQNLIQIHSLIITSGLHQSAFFVGKLVNKYSQFRHPALSLSVFRQVSGPSNVFIWNSIIRALTQNGLYTEALSIYFEMLELSIQPDSYTFPSVINACAGVCNAEMGRVIHDCVLEMGFGSNLFIGNSLIDMYARIGDLDGAKKVFDGMPERDIVSWNSLISGYSANEEWARALDVYHKSRTEGVTPDSFTASSVLPACGSLGAVAEGEIVHGLVHRIGAQCDRLVNNGLISMYCKFEFSGCARKVFDEMSVRDSVSWNTMICGYSQLSMFEDAIELFRDMEVQFKPDLLTITSVLRACGHMKDLGLGTHVHGYMKRNNYACDTIASNILVTMYAKCDNLLASEKVFDEITCRDCISWNSMINAYIQKGMHDEGIELFKRMNNSQLKPDAVTYVLLLSICAHLLGVIRGKELHCNIIKIGLSSDIKVGNALVTLYAKCGYVEDALKVFEGMKECRDLVTWNAIIAGSVESGSCQLALEMISQMRTEGVTSDVATMLAVLPACFFLATKRQGKEIHSSILKLGFESDLPIGNALIEMYSKCGCLEYAVSVFKQMQSKDIVTWTSLVSAYGIYGQGKNALRTFKEMEETGTKPDHIAFVAVIYACSHSGLVEDGLAWFNRMKEMYLIEPRLEHYACIVDLLSRSGRLAQAEDIILAMPIKPDASIWGALLSACRAVTGATAIADRAAKKILELNSSNAGYHVLASNVYASLGKWDQVRNIRKSMKSRGLRKDPGCSWIEIKNKVYVFGTNQKFIEQYEDVCLLLGKLTDLMVKEGYVADKKFVLHDVEDDEKMDMLCGHSERLAIGFGLLNTSPGTPLQIMKNLRVCGDCHTVTKHISKIVQRKFLVRDANRFHVFEDGACSCGDHW</sequence>
<feature type="repeat" description="PPR" evidence="3">
    <location>
        <begin position="516"/>
        <end position="550"/>
    </location>
</feature>
<dbReference type="InterPro" id="IPR002885">
    <property type="entry name" value="PPR_rpt"/>
</dbReference>
<reference evidence="5 6" key="1">
    <citation type="submission" date="2024-01" db="EMBL/GenBank/DDBJ databases">
        <title>Genome assemblies of Stephania.</title>
        <authorList>
            <person name="Yang L."/>
        </authorList>
    </citation>
    <scope>NUCLEOTIDE SEQUENCE [LARGE SCALE GENOMIC DNA]</scope>
    <source>
        <strain evidence="5">JXDWG</strain>
        <tissue evidence="5">Leaf</tissue>
    </source>
</reference>
<comment type="similarity">
    <text evidence="1">Belongs to the PPR family. PCMP-H subfamily.</text>
</comment>
<evidence type="ECO:0000256" key="2">
    <source>
        <dbReference type="ARBA" id="ARBA00022737"/>
    </source>
</evidence>
<evidence type="ECO:0000256" key="1">
    <source>
        <dbReference type="ARBA" id="ARBA00006643"/>
    </source>
</evidence>
<keyword evidence="6" id="KW-1185">Reference proteome</keyword>
<feature type="repeat" description="PPR" evidence="3">
    <location>
        <begin position="617"/>
        <end position="651"/>
    </location>
</feature>
<dbReference type="InterPro" id="IPR046848">
    <property type="entry name" value="E_motif"/>
</dbReference>
<accession>A0AAP0HT81</accession>
<feature type="repeat" description="PPR" evidence="3">
    <location>
        <begin position="414"/>
        <end position="448"/>
    </location>
</feature>
<dbReference type="FunFam" id="1.25.40.10:FF:000725">
    <property type="entry name" value="Pentatricopeptide repeat-containing protein At3g63370, chloroplastic"/>
    <property type="match status" value="1"/>
</dbReference>
<name>A0AAP0HT81_9MAGN</name>
<dbReference type="Pfam" id="PF14432">
    <property type="entry name" value="DYW_deaminase"/>
    <property type="match status" value="1"/>
</dbReference>
<dbReference type="Pfam" id="PF13041">
    <property type="entry name" value="PPR_2"/>
    <property type="match status" value="5"/>
</dbReference>
<dbReference type="PROSITE" id="PS51375">
    <property type="entry name" value="PPR"/>
    <property type="match status" value="8"/>
</dbReference>
<dbReference type="FunFam" id="1.25.40.10:FF:000090">
    <property type="entry name" value="Pentatricopeptide repeat-containing protein, chloroplastic"/>
    <property type="match status" value="1"/>
</dbReference>
<evidence type="ECO:0000256" key="3">
    <source>
        <dbReference type="PROSITE-ProRule" id="PRU00708"/>
    </source>
</evidence>
<comment type="caution">
    <text evidence="5">The sequence shown here is derived from an EMBL/GenBank/DDBJ whole genome shotgun (WGS) entry which is preliminary data.</text>
</comment>
<feature type="repeat" description="PPR" evidence="3">
    <location>
        <begin position="182"/>
        <end position="212"/>
    </location>
</feature>
<dbReference type="AlphaFoldDB" id="A0AAP0HT81"/>
<dbReference type="InterPro" id="IPR046960">
    <property type="entry name" value="PPR_At4g14850-like_plant"/>
</dbReference>
<evidence type="ECO:0000259" key="4">
    <source>
        <dbReference type="Pfam" id="PF14432"/>
    </source>
</evidence>
<dbReference type="InterPro" id="IPR011990">
    <property type="entry name" value="TPR-like_helical_dom_sf"/>
</dbReference>
<dbReference type="FunFam" id="1.25.40.10:FF:000344">
    <property type="entry name" value="Pentatricopeptide repeat-containing protein"/>
    <property type="match status" value="1"/>
</dbReference>
<dbReference type="GO" id="GO:0008270">
    <property type="term" value="F:zinc ion binding"/>
    <property type="evidence" value="ECO:0007669"/>
    <property type="project" value="InterPro"/>
</dbReference>
<dbReference type="PANTHER" id="PTHR24015">
    <property type="entry name" value="OS07G0578800 PROTEIN-RELATED"/>
    <property type="match status" value="1"/>
</dbReference>
<dbReference type="InterPro" id="IPR032867">
    <property type="entry name" value="DYW_dom"/>
</dbReference>
<dbReference type="FunFam" id="1.25.40.10:FF:000073">
    <property type="entry name" value="Pentatricopeptide repeat-containing protein chloroplastic"/>
    <property type="match status" value="2"/>
</dbReference>
<evidence type="ECO:0000313" key="5">
    <source>
        <dbReference type="EMBL" id="KAK9095671.1"/>
    </source>
</evidence>
<dbReference type="GO" id="GO:0009451">
    <property type="term" value="P:RNA modification"/>
    <property type="evidence" value="ECO:0007669"/>
    <property type="project" value="InterPro"/>
</dbReference>
<proteinExistence type="inferred from homology"/>
<dbReference type="GO" id="GO:0003729">
    <property type="term" value="F:mRNA binding"/>
    <property type="evidence" value="ECO:0007669"/>
    <property type="project" value="UniProtKB-ARBA"/>
</dbReference>
<dbReference type="Pfam" id="PF01535">
    <property type="entry name" value="PPR"/>
    <property type="match status" value="3"/>
</dbReference>
<feature type="repeat" description="PPR" evidence="3">
    <location>
        <begin position="484"/>
        <end position="514"/>
    </location>
</feature>
<organism evidence="5 6">
    <name type="scientific">Stephania cephalantha</name>
    <dbReference type="NCBI Taxonomy" id="152367"/>
    <lineage>
        <taxon>Eukaryota</taxon>
        <taxon>Viridiplantae</taxon>
        <taxon>Streptophyta</taxon>
        <taxon>Embryophyta</taxon>
        <taxon>Tracheophyta</taxon>
        <taxon>Spermatophyta</taxon>
        <taxon>Magnoliopsida</taxon>
        <taxon>Ranunculales</taxon>
        <taxon>Menispermaceae</taxon>
        <taxon>Menispermoideae</taxon>
        <taxon>Cissampelideae</taxon>
        <taxon>Stephania</taxon>
    </lineage>
</organism>
<feature type="repeat" description="PPR" evidence="3">
    <location>
        <begin position="112"/>
        <end position="146"/>
    </location>
</feature>
<dbReference type="NCBIfam" id="TIGR00756">
    <property type="entry name" value="PPR"/>
    <property type="match status" value="7"/>
</dbReference>
<feature type="repeat" description="PPR" evidence="3">
    <location>
        <begin position="213"/>
        <end position="247"/>
    </location>
</feature>
<protein>
    <recommendedName>
        <fullName evidence="4">DYW domain-containing protein</fullName>
    </recommendedName>
</protein>